<proteinExistence type="predicted"/>
<accession>X1DD79</accession>
<dbReference type="EMBL" id="BART01027544">
    <property type="protein sequence ID" value="GAG94381.1"/>
    <property type="molecule type" value="Genomic_DNA"/>
</dbReference>
<evidence type="ECO:0000313" key="1">
    <source>
        <dbReference type="EMBL" id="GAG94381.1"/>
    </source>
</evidence>
<sequence>INFDGASVETRPTEHFDIIPQVAYKCAVEIREELWARTSLPLTTTIDIQVALM</sequence>
<name>X1DD79_9ZZZZ</name>
<feature type="non-terminal residue" evidence="1">
    <location>
        <position position="1"/>
    </location>
</feature>
<organism evidence="1">
    <name type="scientific">marine sediment metagenome</name>
    <dbReference type="NCBI Taxonomy" id="412755"/>
    <lineage>
        <taxon>unclassified sequences</taxon>
        <taxon>metagenomes</taxon>
        <taxon>ecological metagenomes</taxon>
    </lineage>
</organism>
<comment type="caution">
    <text evidence="1">The sequence shown here is derived from an EMBL/GenBank/DDBJ whole genome shotgun (WGS) entry which is preliminary data.</text>
</comment>
<reference evidence="1" key="1">
    <citation type="journal article" date="2014" name="Front. Microbiol.">
        <title>High frequency of phylogenetically diverse reductive dehalogenase-homologous genes in deep subseafloor sedimentary metagenomes.</title>
        <authorList>
            <person name="Kawai M."/>
            <person name="Futagami T."/>
            <person name="Toyoda A."/>
            <person name="Takaki Y."/>
            <person name="Nishi S."/>
            <person name="Hori S."/>
            <person name="Arai W."/>
            <person name="Tsubouchi T."/>
            <person name="Morono Y."/>
            <person name="Uchiyama I."/>
            <person name="Ito T."/>
            <person name="Fujiyama A."/>
            <person name="Inagaki F."/>
            <person name="Takami H."/>
        </authorList>
    </citation>
    <scope>NUCLEOTIDE SEQUENCE</scope>
    <source>
        <strain evidence="1">Expedition CK06-06</strain>
    </source>
</reference>
<dbReference type="AlphaFoldDB" id="X1DD79"/>
<gene>
    <name evidence="1" type="ORF">S01H4_48816</name>
</gene>
<protein>
    <submittedName>
        <fullName evidence="1">Uncharacterized protein</fullName>
    </submittedName>
</protein>